<accession>A0A9N9D024</accession>
<comment type="caution">
    <text evidence="1">The sequence shown here is derived from an EMBL/GenBank/DDBJ whole genome shotgun (WGS) entry which is preliminary data.</text>
</comment>
<evidence type="ECO:0000313" key="1">
    <source>
        <dbReference type="EMBL" id="CAG8618498.1"/>
    </source>
</evidence>
<feature type="non-terminal residue" evidence="1">
    <location>
        <position position="193"/>
    </location>
</feature>
<protein>
    <submittedName>
        <fullName evidence="1">12849_t:CDS:1</fullName>
    </submittedName>
</protein>
<sequence>PKWTKGFKWTVNIEYATLKALKNSIRAVYQTPALENDGAVFNMICDSTKYSSRNNQEFREMLHLLVSKNSFNEDPNPDVFVFLIFFCGCSDTKTKKFQTTLDKLMLELKTCLATTPINLSYEATKIIYTYLYLASAVSLFEILIRIWPEKLIEGKNGQGKTDYVMESCATGQIISVVEVKREDFLQGIAQASV</sequence>
<organism evidence="1 2">
    <name type="scientific">Ambispora leptoticha</name>
    <dbReference type="NCBI Taxonomy" id="144679"/>
    <lineage>
        <taxon>Eukaryota</taxon>
        <taxon>Fungi</taxon>
        <taxon>Fungi incertae sedis</taxon>
        <taxon>Mucoromycota</taxon>
        <taxon>Glomeromycotina</taxon>
        <taxon>Glomeromycetes</taxon>
        <taxon>Archaeosporales</taxon>
        <taxon>Ambisporaceae</taxon>
        <taxon>Ambispora</taxon>
    </lineage>
</organism>
<dbReference type="OrthoDB" id="2410986at2759"/>
<reference evidence="1" key="1">
    <citation type="submission" date="2021-06" db="EMBL/GenBank/DDBJ databases">
        <authorList>
            <person name="Kallberg Y."/>
            <person name="Tangrot J."/>
            <person name="Rosling A."/>
        </authorList>
    </citation>
    <scope>NUCLEOTIDE SEQUENCE</scope>
    <source>
        <strain evidence="1">FL130A</strain>
    </source>
</reference>
<name>A0A9N9D024_9GLOM</name>
<dbReference type="EMBL" id="CAJVPS010005792">
    <property type="protein sequence ID" value="CAG8618498.1"/>
    <property type="molecule type" value="Genomic_DNA"/>
</dbReference>
<dbReference type="Proteomes" id="UP000789508">
    <property type="component" value="Unassembled WGS sequence"/>
</dbReference>
<proteinExistence type="predicted"/>
<dbReference type="AlphaFoldDB" id="A0A9N9D024"/>
<keyword evidence="2" id="KW-1185">Reference proteome</keyword>
<gene>
    <name evidence="1" type="ORF">ALEPTO_LOCUS8859</name>
</gene>
<evidence type="ECO:0000313" key="2">
    <source>
        <dbReference type="Proteomes" id="UP000789508"/>
    </source>
</evidence>